<comment type="cofactor">
    <cofactor evidence="1">
        <name>heme</name>
        <dbReference type="ChEBI" id="CHEBI:30413"/>
    </cofactor>
</comment>
<dbReference type="InterPro" id="IPR019795">
    <property type="entry name" value="Globin_bac-like_CS"/>
</dbReference>
<organism evidence="7 8">
    <name type="scientific">Algoriphagus antarcticus</name>
    <dbReference type="NCBI Taxonomy" id="238540"/>
    <lineage>
        <taxon>Bacteria</taxon>
        <taxon>Pseudomonadati</taxon>
        <taxon>Bacteroidota</taxon>
        <taxon>Cytophagia</taxon>
        <taxon>Cytophagales</taxon>
        <taxon>Cyclobacteriaceae</taxon>
        <taxon>Algoriphagus</taxon>
    </lineage>
</organism>
<dbReference type="InterPro" id="IPR012292">
    <property type="entry name" value="Globin/Proto"/>
</dbReference>
<dbReference type="Proteomes" id="UP000256405">
    <property type="component" value="Unassembled WGS sequence"/>
</dbReference>
<feature type="binding site" description="distal binding residue" evidence="6">
    <location>
        <position position="76"/>
    </location>
    <ligand>
        <name>heme</name>
        <dbReference type="ChEBI" id="CHEBI:30413"/>
    </ligand>
    <ligandPart>
        <name>Fe</name>
        <dbReference type="ChEBI" id="CHEBI:18248"/>
    </ligandPart>
</feature>
<dbReference type="CDD" id="cd00454">
    <property type="entry name" value="TrHb1_N"/>
    <property type="match status" value="1"/>
</dbReference>
<reference evidence="7 8" key="1">
    <citation type="submission" date="2018-08" db="EMBL/GenBank/DDBJ databases">
        <title>Genomic Encyclopedia of Archaeal and Bacterial Type Strains, Phase II (KMG-II): from individual species to whole genera.</title>
        <authorList>
            <person name="Goeker M."/>
        </authorList>
    </citation>
    <scope>NUCLEOTIDE SEQUENCE [LARGE SCALE GENOMIC DNA]</scope>
    <source>
        <strain evidence="7 8">DSM 15986</strain>
    </source>
</reference>
<dbReference type="InterPro" id="IPR001486">
    <property type="entry name" value="Hemoglobin_trunc"/>
</dbReference>
<evidence type="ECO:0000256" key="3">
    <source>
        <dbReference type="ARBA" id="ARBA00022617"/>
    </source>
</evidence>
<evidence type="ECO:0000256" key="6">
    <source>
        <dbReference type="PIRSR" id="PIRSR601486-1"/>
    </source>
</evidence>
<keyword evidence="2" id="KW-0813">Transport</keyword>
<dbReference type="EMBL" id="QUNF01000022">
    <property type="protein sequence ID" value="REG82302.1"/>
    <property type="molecule type" value="Genomic_DNA"/>
</dbReference>
<evidence type="ECO:0000313" key="8">
    <source>
        <dbReference type="Proteomes" id="UP000256405"/>
    </source>
</evidence>
<dbReference type="GO" id="GO:0015671">
    <property type="term" value="P:oxygen transport"/>
    <property type="evidence" value="ECO:0007669"/>
    <property type="project" value="InterPro"/>
</dbReference>
<comment type="caution">
    <text evidence="7">The sequence shown here is derived from an EMBL/GenBank/DDBJ whole genome shotgun (WGS) entry which is preliminary data.</text>
</comment>
<feature type="binding site" description="distal binding residue" evidence="6">
    <location>
        <position position="52"/>
    </location>
    <ligand>
        <name>heme</name>
        <dbReference type="ChEBI" id="CHEBI:30413"/>
    </ligand>
    <ligandPart>
        <name>Fe</name>
        <dbReference type="ChEBI" id="CHEBI:18248"/>
    </ligandPart>
</feature>
<accession>A0A3E0DHX1</accession>
<name>A0A3E0DHX1_9BACT</name>
<dbReference type="InterPro" id="IPR009050">
    <property type="entry name" value="Globin-like_sf"/>
</dbReference>
<gene>
    <name evidence="7" type="ORF">C8N25_12248</name>
</gene>
<keyword evidence="5 6" id="KW-0408">Iron</keyword>
<sequence length="124" mass="13798">MTESLFERLGAEAGIVKIVDDVVEAHMNNPAIAARFTPYLEQPENLAKVKLHTVNFFITGSGGPQVYAGRDMETTHRGMNISASEYMETMDDIFLVLDKHGKDAQTKKDVLEILWSLKGMIIGK</sequence>
<dbReference type="PROSITE" id="PS01213">
    <property type="entry name" value="GLOBIN_FAM_2"/>
    <property type="match status" value="1"/>
</dbReference>
<proteinExistence type="predicted"/>
<dbReference type="GO" id="GO:0020037">
    <property type="term" value="F:heme binding"/>
    <property type="evidence" value="ECO:0007669"/>
    <property type="project" value="InterPro"/>
</dbReference>
<evidence type="ECO:0000256" key="4">
    <source>
        <dbReference type="ARBA" id="ARBA00022723"/>
    </source>
</evidence>
<dbReference type="OrthoDB" id="9795814at2"/>
<protein>
    <submittedName>
        <fullName evidence="7">Hemoglobin</fullName>
    </submittedName>
</protein>
<dbReference type="RefSeq" id="WP_086543262.1">
    <property type="nucleotide sequence ID" value="NZ_MSSW01000067.1"/>
</dbReference>
<keyword evidence="4 6" id="KW-0479">Metal-binding</keyword>
<evidence type="ECO:0000256" key="2">
    <source>
        <dbReference type="ARBA" id="ARBA00022448"/>
    </source>
</evidence>
<dbReference type="GO" id="GO:0019825">
    <property type="term" value="F:oxygen binding"/>
    <property type="evidence" value="ECO:0007669"/>
    <property type="project" value="InterPro"/>
</dbReference>
<evidence type="ECO:0000313" key="7">
    <source>
        <dbReference type="EMBL" id="REG82302.1"/>
    </source>
</evidence>
<dbReference type="SUPFAM" id="SSF46458">
    <property type="entry name" value="Globin-like"/>
    <property type="match status" value="1"/>
</dbReference>
<dbReference type="GO" id="GO:0046872">
    <property type="term" value="F:metal ion binding"/>
    <property type="evidence" value="ECO:0007669"/>
    <property type="project" value="UniProtKB-KW"/>
</dbReference>
<keyword evidence="3 6" id="KW-0349">Heme</keyword>
<dbReference type="Gene3D" id="1.10.490.10">
    <property type="entry name" value="Globins"/>
    <property type="match status" value="1"/>
</dbReference>
<evidence type="ECO:0000256" key="5">
    <source>
        <dbReference type="ARBA" id="ARBA00023004"/>
    </source>
</evidence>
<keyword evidence="8" id="KW-1185">Reference proteome</keyword>
<dbReference type="AlphaFoldDB" id="A0A3E0DHX1"/>
<dbReference type="Pfam" id="PF01152">
    <property type="entry name" value="Bac_globin"/>
    <property type="match status" value="1"/>
</dbReference>
<evidence type="ECO:0000256" key="1">
    <source>
        <dbReference type="ARBA" id="ARBA00001971"/>
    </source>
</evidence>